<organism evidence="4 5">
    <name type="scientific">Batillaria attramentaria</name>
    <dbReference type="NCBI Taxonomy" id="370345"/>
    <lineage>
        <taxon>Eukaryota</taxon>
        <taxon>Metazoa</taxon>
        <taxon>Spiralia</taxon>
        <taxon>Lophotrochozoa</taxon>
        <taxon>Mollusca</taxon>
        <taxon>Gastropoda</taxon>
        <taxon>Caenogastropoda</taxon>
        <taxon>Sorbeoconcha</taxon>
        <taxon>Cerithioidea</taxon>
        <taxon>Batillariidae</taxon>
        <taxon>Batillaria</taxon>
    </lineage>
</organism>
<dbReference type="SMART" id="SM00612">
    <property type="entry name" value="Kelch"/>
    <property type="match status" value="6"/>
</dbReference>
<dbReference type="Gene3D" id="1.25.40.420">
    <property type="match status" value="1"/>
</dbReference>
<dbReference type="EMBL" id="JACVVK020000035">
    <property type="protein sequence ID" value="KAK7500807.1"/>
    <property type="molecule type" value="Genomic_DNA"/>
</dbReference>
<dbReference type="SUPFAM" id="SSF50965">
    <property type="entry name" value="Galactose oxidase, central domain"/>
    <property type="match status" value="1"/>
</dbReference>
<dbReference type="Proteomes" id="UP001519460">
    <property type="component" value="Unassembled WGS sequence"/>
</dbReference>
<keyword evidence="5" id="KW-1185">Reference proteome</keyword>
<dbReference type="InterPro" id="IPR011333">
    <property type="entry name" value="SKP1/BTB/POZ_sf"/>
</dbReference>
<dbReference type="SMART" id="SM00875">
    <property type="entry name" value="BACK"/>
    <property type="match status" value="1"/>
</dbReference>
<reference evidence="4 5" key="1">
    <citation type="journal article" date="2023" name="Sci. Data">
        <title>Genome assembly of the Korean intertidal mud-creeper Batillaria attramentaria.</title>
        <authorList>
            <person name="Patra A.K."/>
            <person name="Ho P.T."/>
            <person name="Jun S."/>
            <person name="Lee S.J."/>
            <person name="Kim Y."/>
            <person name="Won Y.J."/>
        </authorList>
    </citation>
    <scope>NUCLEOTIDE SEQUENCE [LARGE SCALE GENOMIC DNA]</scope>
    <source>
        <strain evidence="4">Wonlab-2016</strain>
    </source>
</reference>
<dbReference type="Pfam" id="PF01344">
    <property type="entry name" value="Kelch_1"/>
    <property type="match status" value="1"/>
</dbReference>
<dbReference type="PRINTS" id="PR00501">
    <property type="entry name" value="KELCHREPEAT"/>
</dbReference>
<dbReference type="PANTHER" id="PTHR24412:SF441">
    <property type="entry name" value="KELCH-LIKE PROTEIN 28"/>
    <property type="match status" value="1"/>
</dbReference>
<dbReference type="InterPro" id="IPR011705">
    <property type="entry name" value="BACK"/>
</dbReference>
<dbReference type="AlphaFoldDB" id="A0ABD0LMJ9"/>
<proteinExistence type="predicted"/>
<dbReference type="PROSITE" id="PS50097">
    <property type="entry name" value="BTB"/>
    <property type="match status" value="1"/>
</dbReference>
<dbReference type="InterPro" id="IPR000210">
    <property type="entry name" value="BTB/POZ_dom"/>
</dbReference>
<dbReference type="PANTHER" id="PTHR24412">
    <property type="entry name" value="KELCH PROTEIN"/>
    <property type="match status" value="1"/>
</dbReference>
<evidence type="ECO:0000256" key="2">
    <source>
        <dbReference type="ARBA" id="ARBA00022737"/>
    </source>
</evidence>
<name>A0ABD0LMJ9_9CAEN</name>
<dbReference type="FunFam" id="1.25.40.420:FF:000001">
    <property type="entry name" value="Kelch-like family member 12"/>
    <property type="match status" value="1"/>
</dbReference>
<dbReference type="Pfam" id="PF00651">
    <property type="entry name" value="BTB"/>
    <property type="match status" value="1"/>
</dbReference>
<dbReference type="SUPFAM" id="SSF117281">
    <property type="entry name" value="Kelch motif"/>
    <property type="match status" value="1"/>
</dbReference>
<protein>
    <recommendedName>
        <fullName evidence="3">BTB domain-containing protein</fullName>
    </recommendedName>
</protein>
<feature type="domain" description="BTB" evidence="3">
    <location>
        <begin position="27"/>
        <end position="94"/>
    </location>
</feature>
<keyword evidence="2" id="KW-0677">Repeat</keyword>
<dbReference type="InterPro" id="IPR006652">
    <property type="entry name" value="Kelch_1"/>
</dbReference>
<evidence type="ECO:0000256" key="1">
    <source>
        <dbReference type="ARBA" id="ARBA00022441"/>
    </source>
</evidence>
<keyword evidence="1" id="KW-0880">Kelch repeat</keyword>
<evidence type="ECO:0000313" key="4">
    <source>
        <dbReference type="EMBL" id="KAK7500807.1"/>
    </source>
</evidence>
<evidence type="ECO:0000313" key="5">
    <source>
        <dbReference type="Proteomes" id="UP001519460"/>
    </source>
</evidence>
<dbReference type="Pfam" id="PF07707">
    <property type="entry name" value="BACK"/>
    <property type="match status" value="1"/>
</dbReference>
<accession>A0ABD0LMJ9</accession>
<evidence type="ECO:0000259" key="3">
    <source>
        <dbReference type="PROSITE" id="PS50097"/>
    </source>
</evidence>
<dbReference type="Gene3D" id="3.30.710.10">
    <property type="entry name" value="Potassium Channel Kv1.1, Chain A"/>
    <property type="match status" value="1"/>
</dbReference>
<comment type="caution">
    <text evidence="4">The sequence shown here is derived from an EMBL/GenBank/DDBJ whole genome shotgun (WGS) entry which is preliminary data.</text>
</comment>
<gene>
    <name evidence="4" type="ORF">BaRGS_00008051</name>
</gene>
<dbReference type="InterPro" id="IPR015915">
    <property type="entry name" value="Kelch-typ_b-propeller"/>
</dbReference>
<dbReference type="PIRSF" id="PIRSF037037">
    <property type="entry name" value="Kelch-like_protein_gigaxonin"/>
    <property type="match status" value="1"/>
</dbReference>
<dbReference type="Pfam" id="PF24681">
    <property type="entry name" value="Kelch_KLHDC2_KLHL20_DRC7"/>
    <property type="match status" value="1"/>
</dbReference>
<dbReference type="InterPro" id="IPR017096">
    <property type="entry name" value="BTB-kelch_protein"/>
</dbReference>
<dbReference type="SMART" id="SM00225">
    <property type="entry name" value="BTB"/>
    <property type="match status" value="1"/>
</dbReference>
<dbReference type="SUPFAM" id="SSF54695">
    <property type="entry name" value="POZ domain"/>
    <property type="match status" value="1"/>
</dbReference>
<dbReference type="Gene3D" id="2.120.10.80">
    <property type="entry name" value="Kelch-type beta propeller"/>
    <property type="match status" value="1"/>
</dbReference>
<sequence>MAGSCEKTYFKKLVSEMHTLWKQEQLCDVQLQVQNTVIPAHRIVLAAMSPYFRAMFCSHLHESQQSEVKIQGLSSNVVYMITEYAYTSCINLTEENVQTVLHAASIMQISSLEDVCTHFLSDHLHPSNCLGIRDFAQSLGCYSLYNVADIYCQDNFCEVSQNEEFLQLSSGHVLDLVARDALKVRQEEDVYMAVMRWLEYDPEGRAEDMVKIMEKVRLPLVQWEFLMGKVSKHKLFTHNGQCHQYLQQARAFQASSYHPDLNNFAFNEAVMLAQPRIGFGATEYLYAVGGETSNREILSSVEGYNPVTNKTRKLSPLPTPRRSLGVVILEKMIYAVGGSDGSSPVYDIEKDSWKTLASMCEPRTSVSAVAMDSQIFAVGGHDGQQALSTVEVYDVENNSWAHTTWMHTARSMAAAVSLGNQLFVLGGYDGSMDLNSVEKYSLVSLQWTQVASMNEPRSMLDATVLMEKIFVIGGSNGAQCLSSVEVYDPSANQWTILQSLTTPRRGVGVAVIGGAIYAAGGHDGNGYLNSVERYNKYSQGWTVVGYLEDFRGRFGFA</sequence>
<dbReference type="InterPro" id="IPR011043">
    <property type="entry name" value="Gal_Oxase/kelch_b-propeller"/>
</dbReference>